<evidence type="ECO:0000313" key="3">
    <source>
        <dbReference type="Proteomes" id="UP000192660"/>
    </source>
</evidence>
<feature type="transmembrane region" description="Helical" evidence="1">
    <location>
        <begin position="12"/>
        <end position="30"/>
    </location>
</feature>
<evidence type="ECO:0000313" key="2">
    <source>
        <dbReference type="EMBL" id="SMC02083.1"/>
    </source>
</evidence>
<dbReference type="PROSITE" id="PS51257">
    <property type="entry name" value="PROKAR_LIPOPROTEIN"/>
    <property type="match status" value="1"/>
</dbReference>
<evidence type="ECO:0008006" key="4">
    <source>
        <dbReference type="Google" id="ProtNLM"/>
    </source>
</evidence>
<keyword evidence="1" id="KW-0472">Membrane</keyword>
<dbReference type="OrthoDB" id="4608030at2"/>
<keyword evidence="1" id="KW-0812">Transmembrane</keyword>
<dbReference type="RefSeq" id="WP_084660809.1">
    <property type="nucleotide sequence ID" value="NZ_FWWY01000001.1"/>
</dbReference>
<proteinExistence type="predicted"/>
<gene>
    <name evidence="2" type="ORF">SAMN00768000_0294</name>
</gene>
<reference evidence="3" key="1">
    <citation type="submission" date="2017-04" db="EMBL/GenBank/DDBJ databases">
        <authorList>
            <person name="Varghese N."/>
            <person name="Submissions S."/>
        </authorList>
    </citation>
    <scope>NUCLEOTIDE SEQUENCE [LARGE SCALE GENOMIC DNA]</scope>
    <source>
        <strain evidence="3">DSM 9293</strain>
    </source>
</reference>
<organism evidence="2 3">
    <name type="scientific">Sulfobacillus thermosulfidooxidans (strain DSM 9293 / VKM B-1269 / AT-1)</name>
    <dbReference type="NCBI Taxonomy" id="929705"/>
    <lineage>
        <taxon>Bacteria</taxon>
        <taxon>Bacillati</taxon>
        <taxon>Bacillota</taxon>
        <taxon>Clostridia</taxon>
        <taxon>Eubacteriales</taxon>
        <taxon>Clostridiales Family XVII. Incertae Sedis</taxon>
        <taxon>Sulfobacillus</taxon>
    </lineage>
</organism>
<dbReference type="Proteomes" id="UP000192660">
    <property type="component" value="Unassembled WGS sequence"/>
</dbReference>
<accession>A0A1W1W8K4</accession>
<keyword evidence="3" id="KW-1185">Reference proteome</keyword>
<evidence type="ECO:0000256" key="1">
    <source>
        <dbReference type="SAM" id="Phobius"/>
    </source>
</evidence>
<protein>
    <recommendedName>
        <fullName evidence="4">Lipoprotein</fullName>
    </recommendedName>
</protein>
<keyword evidence="1" id="KW-1133">Transmembrane helix</keyword>
<dbReference type="EMBL" id="FWWY01000001">
    <property type="protein sequence ID" value="SMC02083.1"/>
    <property type="molecule type" value="Genomic_DNA"/>
</dbReference>
<dbReference type="AlphaFoldDB" id="A0A1W1W8K4"/>
<sequence>MALSRTRRTVMTGMILWGFLAGCGTTTITYHSDYTMRSEPVPRQFREGMPDPIWYPEASRQLNPLPTTRYRPNLARIQAPQGNPTRAILRTINALIHAHSLAQAENQVVAADRSWVSREWNKGLWQAAPPQTPQVRLWEVRSMPASVAPFSWIVRDRYGTRVWRDSWVIASGLPGTTYTQSLRRYGPRSISWDYFVNENGHWLLYQICN</sequence>
<name>A0A1W1W8K4_SULTA</name>